<organism evidence="2 3">
    <name type="scientific">Thiohalomonas denitrificans</name>
    <dbReference type="NCBI Taxonomy" id="415747"/>
    <lineage>
        <taxon>Bacteria</taxon>
        <taxon>Pseudomonadati</taxon>
        <taxon>Pseudomonadota</taxon>
        <taxon>Gammaproteobacteria</taxon>
        <taxon>Thiohalomonadales</taxon>
        <taxon>Thiohalomonadaceae</taxon>
        <taxon>Thiohalomonas</taxon>
    </lineage>
</organism>
<dbReference type="STRING" id="415747.SAMN03097708_01218"/>
<dbReference type="Proteomes" id="UP000199648">
    <property type="component" value="Unassembled WGS sequence"/>
</dbReference>
<dbReference type="NCBIfam" id="TIGR03016">
    <property type="entry name" value="pepcterm_hypo_1"/>
    <property type="match status" value="1"/>
</dbReference>
<dbReference type="Pfam" id="PF10082">
    <property type="entry name" value="BBP2_2"/>
    <property type="match status" value="2"/>
</dbReference>
<sequence length="473" mass="54056">MILKSRNKFQYFSWPVVLAAGYCLAAPGVTPAAEVDITPVLQVSEIYTDNVTLSSSNEEEDFVTQIAPGISYSRTAPRLDLSLDYQFEALWYAKESDHNETYHQAEAVGEVVAVPEWFFVKAGAGYSQEIISSEAPVSVNNISVTDNRTDVATFTINPYLHHRFSDQLVMRAEYQVDRVEYDEGRLSDGERRQSLIRFGNASDQKFRWAMLASHRVLVSDGREDSVLDEWSIFLGHRFSTRLSVGLEAGYEDNEYGGVDEVLEEDGSVWRVRGEWTPNTQTNMTASIGNRLFGTTFDLSASRETNVGQFRASYSEDYTSEIERITVVDTEQIDAETAQFTTTTALDNEVYLSRRLRGGWSRERGRTGLELYGYTEDREYQITNDEEELAGAGARWNWRVAPRTTFLADGELQRRDFRGIDRRDYLGYMSFGLERRMTRRSVGTLRYQYTERDSTADSSDYQQNMIFLTARAEF</sequence>
<name>A0A1G5Q2J1_9GAMM</name>
<gene>
    <name evidence="2" type="ORF">SAMN03097708_01218</name>
</gene>
<proteinExistence type="predicted"/>
<dbReference type="InterPro" id="IPR018759">
    <property type="entry name" value="BBP2_2"/>
</dbReference>
<keyword evidence="3" id="KW-1185">Reference proteome</keyword>
<dbReference type="RefSeq" id="WP_281180175.1">
    <property type="nucleotide sequence ID" value="NZ_FMWD01000003.1"/>
</dbReference>
<accession>A0A1G5Q2J1</accession>
<evidence type="ECO:0000256" key="1">
    <source>
        <dbReference type="SAM" id="SignalP"/>
    </source>
</evidence>
<dbReference type="AlphaFoldDB" id="A0A1G5Q2J1"/>
<protein>
    <submittedName>
        <fullName evidence="2">Uncharacterized protein, PEP-CTERM system associated</fullName>
    </submittedName>
</protein>
<feature type="signal peptide" evidence="1">
    <location>
        <begin position="1"/>
        <end position="25"/>
    </location>
</feature>
<reference evidence="2 3" key="1">
    <citation type="submission" date="2016-10" db="EMBL/GenBank/DDBJ databases">
        <authorList>
            <person name="de Groot N.N."/>
        </authorList>
    </citation>
    <scope>NUCLEOTIDE SEQUENCE [LARGE SCALE GENOMIC DNA]</scope>
    <source>
        <strain evidence="2 3">HLD2</strain>
    </source>
</reference>
<evidence type="ECO:0000313" key="3">
    <source>
        <dbReference type="Proteomes" id="UP000199648"/>
    </source>
</evidence>
<dbReference type="InterPro" id="IPR017467">
    <property type="entry name" value="CHP03016_PEP-CTERM"/>
</dbReference>
<keyword evidence="1" id="KW-0732">Signal</keyword>
<dbReference type="EMBL" id="FMWD01000003">
    <property type="protein sequence ID" value="SCZ55882.1"/>
    <property type="molecule type" value="Genomic_DNA"/>
</dbReference>
<evidence type="ECO:0000313" key="2">
    <source>
        <dbReference type="EMBL" id="SCZ55882.1"/>
    </source>
</evidence>
<feature type="chain" id="PRO_5011706377" evidence="1">
    <location>
        <begin position="26"/>
        <end position="473"/>
    </location>
</feature>